<evidence type="ECO:0000313" key="2">
    <source>
        <dbReference type="Proteomes" id="UP000054485"/>
    </source>
</evidence>
<organism evidence="1 2">
    <name type="scientific">Suillus luteus UH-Slu-Lm8-n1</name>
    <dbReference type="NCBI Taxonomy" id="930992"/>
    <lineage>
        <taxon>Eukaryota</taxon>
        <taxon>Fungi</taxon>
        <taxon>Dikarya</taxon>
        <taxon>Basidiomycota</taxon>
        <taxon>Agaricomycotina</taxon>
        <taxon>Agaricomycetes</taxon>
        <taxon>Agaricomycetidae</taxon>
        <taxon>Boletales</taxon>
        <taxon>Suillineae</taxon>
        <taxon>Suillaceae</taxon>
        <taxon>Suillus</taxon>
    </lineage>
</organism>
<dbReference type="InterPro" id="IPR045249">
    <property type="entry name" value="HARBI1-like"/>
</dbReference>
<feature type="non-terminal residue" evidence="1">
    <location>
        <position position="1"/>
    </location>
</feature>
<protein>
    <recommendedName>
        <fullName evidence="3">DDE Tnp4 domain-containing protein</fullName>
    </recommendedName>
</protein>
<name>A0A0D0AIB4_9AGAM</name>
<dbReference type="AlphaFoldDB" id="A0A0D0AIB4"/>
<dbReference type="HOGENOM" id="CLU_040082_6_1_1"/>
<feature type="non-terminal residue" evidence="1">
    <location>
        <position position="91"/>
    </location>
</feature>
<gene>
    <name evidence="1" type="ORF">CY34DRAFT_60384</name>
</gene>
<dbReference type="PANTHER" id="PTHR22930">
    <property type="match status" value="1"/>
</dbReference>
<reference evidence="2" key="2">
    <citation type="submission" date="2015-01" db="EMBL/GenBank/DDBJ databases">
        <title>Evolutionary Origins and Diversification of the Mycorrhizal Mutualists.</title>
        <authorList>
            <consortium name="DOE Joint Genome Institute"/>
            <consortium name="Mycorrhizal Genomics Consortium"/>
            <person name="Kohler A."/>
            <person name="Kuo A."/>
            <person name="Nagy L.G."/>
            <person name="Floudas D."/>
            <person name="Copeland A."/>
            <person name="Barry K.W."/>
            <person name="Cichocki N."/>
            <person name="Veneault-Fourrey C."/>
            <person name="LaButti K."/>
            <person name="Lindquist E.A."/>
            <person name="Lipzen A."/>
            <person name="Lundell T."/>
            <person name="Morin E."/>
            <person name="Murat C."/>
            <person name="Riley R."/>
            <person name="Ohm R."/>
            <person name="Sun H."/>
            <person name="Tunlid A."/>
            <person name="Henrissat B."/>
            <person name="Grigoriev I.V."/>
            <person name="Hibbett D.S."/>
            <person name="Martin F."/>
        </authorList>
    </citation>
    <scope>NUCLEOTIDE SEQUENCE [LARGE SCALE GENOMIC DNA]</scope>
    <source>
        <strain evidence="2">UH-Slu-Lm8-n1</strain>
    </source>
</reference>
<dbReference type="OrthoDB" id="2642487at2759"/>
<dbReference type="PANTHER" id="PTHR22930:SF221">
    <property type="entry name" value="NUCLEASE HARBI1"/>
    <property type="match status" value="1"/>
</dbReference>
<dbReference type="Proteomes" id="UP000054485">
    <property type="component" value="Unassembled WGS sequence"/>
</dbReference>
<sequence>SVTGLSIRHLAERFQCLNDTISRYFRKMLNIFTSDLLYSKYIQFPDGSVPSKIKNNPKFWPIFKDTIRAIDGSHIHVTPKAAGRPVYHNRK</sequence>
<evidence type="ECO:0000313" key="1">
    <source>
        <dbReference type="EMBL" id="KIK33967.1"/>
    </source>
</evidence>
<evidence type="ECO:0008006" key="3">
    <source>
        <dbReference type="Google" id="ProtNLM"/>
    </source>
</evidence>
<keyword evidence="2" id="KW-1185">Reference proteome</keyword>
<dbReference type="EMBL" id="KN835833">
    <property type="protein sequence ID" value="KIK33967.1"/>
    <property type="molecule type" value="Genomic_DNA"/>
</dbReference>
<dbReference type="STRING" id="930992.A0A0D0AIB4"/>
<dbReference type="InParanoid" id="A0A0D0AIB4"/>
<reference evidence="1 2" key="1">
    <citation type="submission" date="2014-04" db="EMBL/GenBank/DDBJ databases">
        <authorList>
            <consortium name="DOE Joint Genome Institute"/>
            <person name="Kuo A."/>
            <person name="Ruytinx J."/>
            <person name="Rineau F."/>
            <person name="Colpaert J."/>
            <person name="Kohler A."/>
            <person name="Nagy L.G."/>
            <person name="Floudas D."/>
            <person name="Copeland A."/>
            <person name="Barry K.W."/>
            <person name="Cichocki N."/>
            <person name="Veneault-Fourrey C."/>
            <person name="LaButti K."/>
            <person name="Lindquist E.A."/>
            <person name="Lipzen A."/>
            <person name="Lundell T."/>
            <person name="Morin E."/>
            <person name="Murat C."/>
            <person name="Sun H."/>
            <person name="Tunlid A."/>
            <person name="Henrissat B."/>
            <person name="Grigoriev I.V."/>
            <person name="Hibbett D.S."/>
            <person name="Martin F."/>
            <person name="Nordberg H.P."/>
            <person name="Cantor M.N."/>
            <person name="Hua S.X."/>
        </authorList>
    </citation>
    <scope>NUCLEOTIDE SEQUENCE [LARGE SCALE GENOMIC DNA]</scope>
    <source>
        <strain evidence="1 2">UH-Slu-Lm8-n1</strain>
    </source>
</reference>
<accession>A0A0D0AIB4</accession>
<proteinExistence type="predicted"/>